<feature type="chain" id="PRO_5031020437" evidence="2">
    <location>
        <begin position="17"/>
        <end position="120"/>
    </location>
</feature>
<organism evidence="3 4">
    <name type="scientific">Phaeosphaeria nodorum (strain SN15 / ATCC MYA-4574 / FGSC 10173)</name>
    <name type="common">Glume blotch fungus</name>
    <name type="synonym">Parastagonospora nodorum</name>
    <dbReference type="NCBI Taxonomy" id="321614"/>
    <lineage>
        <taxon>Eukaryota</taxon>
        <taxon>Fungi</taxon>
        <taxon>Dikarya</taxon>
        <taxon>Ascomycota</taxon>
        <taxon>Pezizomycotina</taxon>
        <taxon>Dothideomycetes</taxon>
        <taxon>Pleosporomycetidae</taxon>
        <taxon>Pleosporales</taxon>
        <taxon>Pleosporineae</taxon>
        <taxon>Phaeosphaeriaceae</taxon>
        <taxon>Parastagonospora</taxon>
    </lineage>
</organism>
<evidence type="ECO:0000256" key="2">
    <source>
        <dbReference type="SAM" id="SignalP"/>
    </source>
</evidence>
<proteinExistence type="predicted"/>
<evidence type="ECO:0000313" key="3">
    <source>
        <dbReference type="EMBL" id="QRC93081.1"/>
    </source>
</evidence>
<dbReference type="Proteomes" id="UP000663193">
    <property type="component" value="Chromosome 2"/>
</dbReference>
<feature type="signal peptide" evidence="2">
    <location>
        <begin position="1"/>
        <end position="16"/>
    </location>
</feature>
<feature type="region of interest" description="Disordered" evidence="1">
    <location>
        <begin position="22"/>
        <end position="42"/>
    </location>
</feature>
<evidence type="ECO:0000313" key="4">
    <source>
        <dbReference type="Proteomes" id="UP000663193"/>
    </source>
</evidence>
<dbReference type="EMBL" id="CP069024">
    <property type="protein sequence ID" value="QRC93081.1"/>
    <property type="molecule type" value="Genomic_DNA"/>
</dbReference>
<dbReference type="AlphaFoldDB" id="A0A7U2EUK5"/>
<keyword evidence="2" id="KW-0732">Signal</keyword>
<protein>
    <submittedName>
        <fullName evidence="3">Uncharacterized protein</fullName>
    </submittedName>
</protein>
<gene>
    <name evidence="3" type="ORF">JI435_428830</name>
</gene>
<sequence>MLSLPILLTLLGSARAVYEESTEEHSDAIPGPQKRLSNQSVPHPLPLNPQNFLLKRLDLRRLVRILLQISPIMNDIRQIVDASPIAIVLLLAGGDRHAHALYALMGGASQHDACQALHET</sequence>
<evidence type="ECO:0000256" key="1">
    <source>
        <dbReference type="SAM" id="MobiDB-lite"/>
    </source>
</evidence>
<name>A0A7U2EUK5_PHANO</name>
<keyword evidence="4" id="KW-1185">Reference proteome</keyword>
<dbReference type="VEuPathDB" id="FungiDB:JI435_428830"/>
<accession>A0A7U2EUK5</accession>
<reference evidence="4" key="1">
    <citation type="journal article" date="2021" name="BMC Genomics">
        <title>Chromosome-level genome assembly and manually-curated proteome of model necrotroph Parastagonospora nodorum Sn15 reveals a genome-wide trove of candidate effector homologs, and redundancy of virulence-related functions within an accessory chromosome.</title>
        <authorList>
            <person name="Bertazzoni S."/>
            <person name="Jones D.A.B."/>
            <person name="Phan H.T."/>
            <person name="Tan K.-C."/>
            <person name="Hane J.K."/>
        </authorList>
    </citation>
    <scope>NUCLEOTIDE SEQUENCE [LARGE SCALE GENOMIC DNA]</scope>
    <source>
        <strain evidence="4">SN15 / ATCC MYA-4574 / FGSC 10173)</strain>
    </source>
</reference>